<dbReference type="EMBL" id="CP045032">
    <property type="protein sequence ID" value="QFQ01717.1"/>
    <property type="molecule type" value="Genomic_DNA"/>
</dbReference>
<dbReference type="KEGG" id="cuo:CUROG_01585"/>
<proteinExistence type="predicted"/>
<accession>A0A5J6Z7W2</accession>
<reference evidence="3" key="1">
    <citation type="submission" date="2019-10" db="EMBL/GenBank/DDBJ databases">
        <title>Complete genome sequence of Corynebacterium urogenitalis DSM 108747, isolated from the genital tract of a cow.</title>
        <authorList>
            <person name="Ruckert C."/>
            <person name="Ballas P."/>
            <person name="Wagener K."/>
            <person name="Drillich M."/>
            <person name="Kaempfer P."/>
            <person name="Busse H.-J."/>
            <person name="Ehling-Schulz M."/>
        </authorList>
    </citation>
    <scope>NUCLEOTIDE SEQUENCE [LARGE SCALE GENOMIC DNA]</scope>
    <source>
        <strain evidence="3">LMM 1652</strain>
    </source>
</reference>
<feature type="transmembrane region" description="Helical" evidence="1">
    <location>
        <begin position="245"/>
        <end position="269"/>
    </location>
</feature>
<keyword evidence="3" id="KW-1185">Reference proteome</keyword>
<gene>
    <name evidence="2" type="ORF">CUROG_01585</name>
</gene>
<evidence type="ECO:0000313" key="2">
    <source>
        <dbReference type="EMBL" id="QFQ01717.1"/>
    </source>
</evidence>
<evidence type="ECO:0008006" key="4">
    <source>
        <dbReference type="Google" id="ProtNLM"/>
    </source>
</evidence>
<keyword evidence="1" id="KW-0812">Transmembrane</keyword>
<name>A0A5J6Z7W2_9CORY</name>
<keyword evidence="1" id="KW-0472">Membrane</keyword>
<keyword evidence="1" id="KW-1133">Transmembrane helix</keyword>
<dbReference type="Proteomes" id="UP000326711">
    <property type="component" value="Chromosome"/>
</dbReference>
<feature type="transmembrane region" description="Helical" evidence="1">
    <location>
        <begin position="31"/>
        <end position="59"/>
    </location>
</feature>
<organism evidence="2 3">
    <name type="scientific">Corynebacterium urogenitale</name>
    <dbReference type="NCBI Taxonomy" id="2487892"/>
    <lineage>
        <taxon>Bacteria</taxon>
        <taxon>Bacillati</taxon>
        <taxon>Actinomycetota</taxon>
        <taxon>Actinomycetes</taxon>
        <taxon>Mycobacteriales</taxon>
        <taxon>Corynebacteriaceae</taxon>
        <taxon>Corynebacterium</taxon>
    </lineage>
</organism>
<sequence length="445" mass="48784">MDRDVVRSNRPRSLFGVAVAAGRVPKRMYRFVLTSPGVMTLIATIVVTAILAAGGAMVYSSTARQSELNTLINQTEPLSNSAQELFNSLSTADSIATTGFLKQGSSVSKSEADYNEAIREATNAVLRASHGIEDITSREMEIALLIQEQLPKYITLVAQAQTNDRVRNPVGASYLTEASSLMQNNLLPNAQELYLLTNEQVSSGQEKLISPMWFPLSGLFAAVIILVVVQFWLAAKTHRRFNVGYVAATGLMVIALLWASGSAAMTWIAGTQDVDETVKPLQQLTQARISSQQARTDEALGLVQRDYSTMRQENFSFRIQDINQTLIDVRSLVESPTRADNAREALRLWDESHATMLSEMRSGDYSAAVRTSLAANAGTETSAPNYEILDDELQSMISSLRDNLREVLTSSKSAANHVTLLVFVLTILSALCALLGIRPRLQEYL</sequence>
<dbReference type="AlphaFoldDB" id="A0A5J6Z7W2"/>
<evidence type="ECO:0000256" key="1">
    <source>
        <dbReference type="SAM" id="Phobius"/>
    </source>
</evidence>
<feature type="transmembrane region" description="Helical" evidence="1">
    <location>
        <begin position="418"/>
        <end position="437"/>
    </location>
</feature>
<evidence type="ECO:0000313" key="3">
    <source>
        <dbReference type="Proteomes" id="UP000326711"/>
    </source>
</evidence>
<protein>
    <recommendedName>
        <fullName evidence="4">Chemotaxis methyl-accepting receptor HlyB-like 4HB MCP domain-containing protein</fullName>
    </recommendedName>
</protein>
<feature type="transmembrane region" description="Helical" evidence="1">
    <location>
        <begin position="212"/>
        <end position="233"/>
    </location>
</feature>